<sequence>MWKNHQQKVNKLMKYNHPPSNTHSRNLHPLSHHGSKRATQLQVHNRTSTSPHDQVPSISGRISTSQASSIAIGPGHVHVNIHLTDDDSTTFLPPPSPLQNKSGKNVAMAERKKTVPLIGKKTRTELKAVEQRNLAKSNLSRKIHFLARKTHFEPDQIRALLEIFRKISDVTGTMDRLRFRETLHSTLGLTSDLMLDRIFASFDGDNEGSVSDTEWVLGLSVMLKGTLDEQISYAYEVYDVNADQAIGREELTSCLRGCLHNVPGVDLDFDLEEGSREMVELAMRKLDLDRDGSIKFGDFRLAVQHDPLLLQAIGECLPTDKAMMTFLALFDTDTRSYSTYLSHPSDPAWERENNKFDPHRAEVIQKQKAKLEAKHHKSSANVLRSIFRNSE</sequence>
<dbReference type="AlphaFoldDB" id="A0A226DG04"/>
<dbReference type="SUPFAM" id="SSF47473">
    <property type="entry name" value="EF-hand"/>
    <property type="match status" value="1"/>
</dbReference>
<feature type="domain" description="EF-hand" evidence="5">
    <location>
        <begin position="190"/>
        <end position="225"/>
    </location>
</feature>
<keyword evidence="2" id="KW-0677">Repeat</keyword>
<evidence type="ECO:0000313" key="7">
    <source>
        <dbReference type="Proteomes" id="UP000198287"/>
    </source>
</evidence>
<dbReference type="Gene3D" id="1.10.238.10">
    <property type="entry name" value="EF-hand"/>
    <property type="match status" value="1"/>
</dbReference>
<evidence type="ECO:0000313" key="6">
    <source>
        <dbReference type="EMBL" id="OXA43501.1"/>
    </source>
</evidence>
<dbReference type="OMA" id="EECERDI"/>
<name>A0A226DG04_FOLCA</name>
<reference evidence="6 7" key="1">
    <citation type="submission" date="2015-12" db="EMBL/GenBank/DDBJ databases">
        <title>The genome of Folsomia candida.</title>
        <authorList>
            <person name="Faddeeva A."/>
            <person name="Derks M.F."/>
            <person name="Anvar Y."/>
            <person name="Smit S."/>
            <person name="Van Straalen N."/>
            <person name="Roelofs D."/>
        </authorList>
    </citation>
    <scope>NUCLEOTIDE SEQUENCE [LARGE SCALE GENOMIC DNA]</scope>
    <source>
        <strain evidence="6 7">VU population</strain>
        <tissue evidence="6">Whole body</tissue>
    </source>
</reference>
<dbReference type="InterPro" id="IPR002048">
    <property type="entry name" value="EF_hand_dom"/>
</dbReference>
<feature type="domain" description="EF-hand" evidence="5">
    <location>
        <begin position="274"/>
        <end position="309"/>
    </location>
</feature>
<keyword evidence="3" id="KW-0106">Calcium</keyword>
<feature type="domain" description="EF-hand" evidence="5">
    <location>
        <begin position="226"/>
        <end position="261"/>
    </location>
</feature>
<protein>
    <submittedName>
        <fullName evidence="6">EF-hand calcium-binding domain-containing protein 1</fullName>
    </submittedName>
</protein>
<evidence type="ECO:0000256" key="4">
    <source>
        <dbReference type="SAM" id="MobiDB-lite"/>
    </source>
</evidence>
<dbReference type="PANTHER" id="PTHR23055:SF60">
    <property type="entry name" value="CALAXIN"/>
    <property type="match status" value="1"/>
</dbReference>
<dbReference type="InterPro" id="IPR011992">
    <property type="entry name" value="EF-hand-dom_pair"/>
</dbReference>
<dbReference type="OrthoDB" id="191686at2759"/>
<evidence type="ECO:0000256" key="3">
    <source>
        <dbReference type="ARBA" id="ARBA00022837"/>
    </source>
</evidence>
<evidence type="ECO:0000256" key="1">
    <source>
        <dbReference type="ARBA" id="ARBA00022723"/>
    </source>
</evidence>
<evidence type="ECO:0000256" key="2">
    <source>
        <dbReference type="ARBA" id="ARBA00022737"/>
    </source>
</evidence>
<proteinExistence type="predicted"/>
<feature type="compositionally biased region" description="Polar residues" evidence="4">
    <location>
        <begin position="37"/>
        <end position="59"/>
    </location>
</feature>
<comment type="caution">
    <text evidence="6">The sequence shown here is derived from an EMBL/GenBank/DDBJ whole genome shotgun (WGS) entry which is preliminary data.</text>
</comment>
<dbReference type="PRINTS" id="PR00450">
    <property type="entry name" value="RECOVERIN"/>
</dbReference>
<dbReference type="PROSITE" id="PS00018">
    <property type="entry name" value="EF_HAND_1"/>
    <property type="match status" value="2"/>
</dbReference>
<dbReference type="PROSITE" id="PS50222">
    <property type="entry name" value="EF_HAND_2"/>
    <property type="match status" value="3"/>
</dbReference>
<dbReference type="InterPro" id="IPR018247">
    <property type="entry name" value="EF_Hand_1_Ca_BS"/>
</dbReference>
<keyword evidence="1" id="KW-0479">Metal-binding</keyword>
<dbReference type="SMART" id="SM00054">
    <property type="entry name" value="EFh"/>
    <property type="match status" value="2"/>
</dbReference>
<keyword evidence="7" id="KW-1185">Reference proteome</keyword>
<dbReference type="InterPro" id="IPR028846">
    <property type="entry name" value="Recoverin"/>
</dbReference>
<dbReference type="STRING" id="158441.A0A226DG04"/>
<dbReference type="GO" id="GO:0005509">
    <property type="term" value="F:calcium ion binding"/>
    <property type="evidence" value="ECO:0007669"/>
    <property type="project" value="InterPro"/>
</dbReference>
<dbReference type="EMBL" id="LNIX01000022">
    <property type="protein sequence ID" value="OXA43501.1"/>
    <property type="molecule type" value="Genomic_DNA"/>
</dbReference>
<organism evidence="6 7">
    <name type="scientific">Folsomia candida</name>
    <name type="common">Springtail</name>
    <dbReference type="NCBI Taxonomy" id="158441"/>
    <lineage>
        <taxon>Eukaryota</taxon>
        <taxon>Metazoa</taxon>
        <taxon>Ecdysozoa</taxon>
        <taxon>Arthropoda</taxon>
        <taxon>Hexapoda</taxon>
        <taxon>Collembola</taxon>
        <taxon>Entomobryomorpha</taxon>
        <taxon>Isotomoidea</taxon>
        <taxon>Isotomidae</taxon>
        <taxon>Proisotominae</taxon>
        <taxon>Folsomia</taxon>
    </lineage>
</organism>
<dbReference type="Proteomes" id="UP000198287">
    <property type="component" value="Unassembled WGS sequence"/>
</dbReference>
<accession>A0A226DG04</accession>
<dbReference type="PANTHER" id="PTHR23055">
    <property type="entry name" value="CALCIUM BINDING PROTEINS"/>
    <property type="match status" value="1"/>
</dbReference>
<gene>
    <name evidence="6" type="ORF">Fcan01_21806</name>
</gene>
<evidence type="ECO:0000259" key="5">
    <source>
        <dbReference type="PROSITE" id="PS50222"/>
    </source>
</evidence>
<feature type="region of interest" description="Disordered" evidence="4">
    <location>
        <begin position="1"/>
        <end position="59"/>
    </location>
</feature>